<reference evidence="2 3" key="1">
    <citation type="journal article" date="2015" name="Genome Announc.">
        <title>Expanding the biotechnology potential of lactobacilli through comparative genomics of 213 strains and associated genera.</title>
        <authorList>
            <person name="Sun Z."/>
            <person name="Harris H.M."/>
            <person name="McCann A."/>
            <person name="Guo C."/>
            <person name="Argimon S."/>
            <person name="Zhang W."/>
            <person name="Yang X."/>
            <person name="Jeffery I.B."/>
            <person name="Cooney J.C."/>
            <person name="Kagawa T.F."/>
            <person name="Liu W."/>
            <person name="Song Y."/>
            <person name="Salvetti E."/>
            <person name="Wrobel A."/>
            <person name="Rasinkangas P."/>
            <person name="Parkhill J."/>
            <person name="Rea M.C."/>
            <person name="O'Sullivan O."/>
            <person name="Ritari J."/>
            <person name="Douillard F.P."/>
            <person name="Paul Ross R."/>
            <person name="Yang R."/>
            <person name="Briner A.E."/>
            <person name="Felis G.E."/>
            <person name="de Vos W.M."/>
            <person name="Barrangou R."/>
            <person name="Klaenhammer T.R."/>
            <person name="Caufield P.W."/>
            <person name="Cui Y."/>
            <person name="Zhang H."/>
            <person name="O'Toole P.W."/>
        </authorList>
    </citation>
    <scope>NUCLEOTIDE SEQUENCE [LARGE SCALE GENOMIC DNA]</scope>
    <source>
        <strain evidence="2 3">DSM 20505</strain>
    </source>
</reference>
<gene>
    <name evidence="2" type="ORF">FC18_GL001987</name>
</gene>
<evidence type="ECO:0000313" key="2">
    <source>
        <dbReference type="EMBL" id="KRM56510.1"/>
    </source>
</evidence>
<dbReference type="InterPro" id="IPR036400">
    <property type="entry name" value="Cyt_B5-like_heme/steroid_sf"/>
</dbReference>
<dbReference type="PATRIC" id="fig|1291052.5.peg.2048"/>
<sequence length="79" mass="8773">MIFMREFTKEQLAEFDGQKNPEKYVAVDGVVYDLTNVPAWSGDNHHGNVAGQDLSIAITHSPHGKKFLDDKPVVGKYIG</sequence>
<keyword evidence="3" id="KW-1185">Reference proteome</keyword>
<evidence type="ECO:0000259" key="1">
    <source>
        <dbReference type="SMART" id="SM01117"/>
    </source>
</evidence>
<accession>A0A0R1ZNG2</accession>
<comment type="caution">
    <text evidence="2">The sequence shown here is derived from an EMBL/GenBank/DDBJ whole genome shotgun (WGS) entry which is preliminary data.</text>
</comment>
<evidence type="ECO:0000313" key="3">
    <source>
        <dbReference type="Proteomes" id="UP000051679"/>
    </source>
</evidence>
<dbReference type="SUPFAM" id="SSF55856">
    <property type="entry name" value="Cytochrome b5-like heme/steroid binding domain"/>
    <property type="match status" value="1"/>
</dbReference>
<proteinExistence type="predicted"/>
<dbReference type="InterPro" id="IPR001199">
    <property type="entry name" value="Cyt_B5-like_heme/steroid-bd"/>
</dbReference>
<name>A0A0R1ZNG2_9LACO</name>
<organism evidence="2 3">
    <name type="scientific">Lacticaseibacillus sharpeae JCM 1186 = DSM 20505</name>
    <dbReference type="NCBI Taxonomy" id="1291052"/>
    <lineage>
        <taxon>Bacteria</taxon>
        <taxon>Bacillati</taxon>
        <taxon>Bacillota</taxon>
        <taxon>Bacilli</taxon>
        <taxon>Lactobacillales</taxon>
        <taxon>Lactobacillaceae</taxon>
        <taxon>Lacticaseibacillus</taxon>
    </lineage>
</organism>
<dbReference type="Gene3D" id="3.10.120.10">
    <property type="entry name" value="Cytochrome b5-like heme/steroid binding domain"/>
    <property type="match status" value="1"/>
</dbReference>
<protein>
    <recommendedName>
        <fullName evidence="1">Cytochrome b5 heme-binding domain-containing protein</fullName>
    </recommendedName>
</protein>
<dbReference type="Proteomes" id="UP000051679">
    <property type="component" value="Unassembled WGS sequence"/>
</dbReference>
<feature type="domain" description="Cytochrome b5 heme-binding" evidence="1">
    <location>
        <begin position="7"/>
        <end position="78"/>
    </location>
</feature>
<dbReference type="Pfam" id="PF00173">
    <property type="entry name" value="Cyt-b5"/>
    <property type="match status" value="1"/>
</dbReference>
<dbReference type="EMBL" id="AYYO01000003">
    <property type="protein sequence ID" value="KRM56510.1"/>
    <property type="molecule type" value="Genomic_DNA"/>
</dbReference>
<dbReference type="SMART" id="SM01117">
    <property type="entry name" value="Cyt-b5"/>
    <property type="match status" value="1"/>
</dbReference>
<dbReference type="AlphaFoldDB" id="A0A0R1ZNG2"/>